<evidence type="ECO:0000313" key="1">
    <source>
        <dbReference type="EMBL" id="KAK5889533.1"/>
    </source>
</evidence>
<dbReference type="Proteomes" id="UP001335648">
    <property type="component" value="Unassembled WGS sequence"/>
</dbReference>
<reference evidence="1 2" key="1">
    <citation type="journal article" date="2023" name="Mol. Biol. Evol.">
        <title>Genomics of Secondarily Temperate Adaptation in the Only Non-Antarctic Icefish.</title>
        <authorList>
            <person name="Rivera-Colon A.G."/>
            <person name="Rayamajhi N."/>
            <person name="Minhas B.F."/>
            <person name="Madrigal G."/>
            <person name="Bilyk K.T."/>
            <person name="Yoon V."/>
            <person name="Hune M."/>
            <person name="Gregory S."/>
            <person name="Cheng C.H.C."/>
            <person name="Catchen J.M."/>
        </authorList>
    </citation>
    <scope>NUCLEOTIDE SEQUENCE [LARGE SCALE GENOMIC DNA]</scope>
    <source>
        <strain evidence="1">JC2023a</strain>
    </source>
</reference>
<accession>A0AAN8BS72</accession>
<dbReference type="EMBL" id="JAULUE010002057">
    <property type="protein sequence ID" value="KAK5889533.1"/>
    <property type="molecule type" value="Genomic_DNA"/>
</dbReference>
<protein>
    <submittedName>
        <fullName evidence="1">Uncharacterized protein</fullName>
    </submittedName>
</protein>
<sequence>MPRGCLELRWSSGVQPNPPLLSVFSLRMTQCNSDNTTHSLGATGSQSAPATSALSVITLLLNQPQQLESEKRSVAM</sequence>
<dbReference type="AlphaFoldDB" id="A0AAN8BS72"/>
<organism evidence="1 2">
    <name type="scientific">Champsocephalus esox</name>
    <name type="common">pike icefish</name>
    <dbReference type="NCBI Taxonomy" id="159716"/>
    <lineage>
        <taxon>Eukaryota</taxon>
        <taxon>Metazoa</taxon>
        <taxon>Chordata</taxon>
        <taxon>Craniata</taxon>
        <taxon>Vertebrata</taxon>
        <taxon>Euteleostomi</taxon>
        <taxon>Actinopterygii</taxon>
        <taxon>Neopterygii</taxon>
        <taxon>Teleostei</taxon>
        <taxon>Neoteleostei</taxon>
        <taxon>Acanthomorphata</taxon>
        <taxon>Eupercaria</taxon>
        <taxon>Perciformes</taxon>
        <taxon>Notothenioidei</taxon>
        <taxon>Channichthyidae</taxon>
        <taxon>Champsocephalus</taxon>
    </lineage>
</organism>
<gene>
    <name evidence="1" type="ORF">CesoFtcFv8_015529</name>
</gene>
<keyword evidence="2" id="KW-1185">Reference proteome</keyword>
<proteinExistence type="predicted"/>
<evidence type="ECO:0000313" key="2">
    <source>
        <dbReference type="Proteomes" id="UP001335648"/>
    </source>
</evidence>
<name>A0AAN8BS72_9TELE</name>
<comment type="caution">
    <text evidence="1">The sequence shown here is derived from an EMBL/GenBank/DDBJ whole genome shotgun (WGS) entry which is preliminary data.</text>
</comment>